<feature type="non-terminal residue" evidence="1">
    <location>
        <position position="1"/>
    </location>
</feature>
<protein>
    <submittedName>
        <fullName evidence="1">Uncharacterized protein</fullName>
    </submittedName>
</protein>
<sequence>KGLAESMKPPTIRNQFDRALASVVSYYDQAQGLQLGLALPEEYFKHIKDRLPQALRTVLNLWVLLYVSADEEVCAFAPHEELSF</sequence>
<name>X1CGK1_9ZZZZ</name>
<accession>X1CGK1</accession>
<reference evidence="1" key="1">
    <citation type="journal article" date="2014" name="Front. Microbiol.">
        <title>High frequency of phylogenetically diverse reductive dehalogenase-homologous genes in deep subseafloor sedimentary metagenomes.</title>
        <authorList>
            <person name="Kawai M."/>
            <person name="Futagami T."/>
            <person name="Toyoda A."/>
            <person name="Takaki Y."/>
            <person name="Nishi S."/>
            <person name="Hori S."/>
            <person name="Arai W."/>
            <person name="Tsubouchi T."/>
            <person name="Morono Y."/>
            <person name="Uchiyama I."/>
            <person name="Ito T."/>
            <person name="Fujiyama A."/>
            <person name="Inagaki F."/>
            <person name="Takami H."/>
        </authorList>
    </citation>
    <scope>NUCLEOTIDE SEQUENCE</scope>
    <source>
        <strain evidence="1">Expedition CK06-06</strain>
    </source>
</reference>
<organism evidence="1">
    <name type="scientific">marine sediment metagenome</name>
    <dbReference type="NCBI Taxonomy" id="412755"/>
    <lineage>
        <taxon>unclassified sequences</taxon>
        <taxon>metagenomes</taxon>
        <taxon>ecological metagenomes</taxon>
    </lineage>
</organism>
<evidence type="ECO:0000313" key="1">
    <source>
        <dbReference type="EMBL" id="GAG95398.1"/>
    </source>
</evidence>
<gene>
    <name evidence="1" type="ORF">S01H4_36827</name>
</gene>
<comment type="caution">
    <text evidence="1">The sequence shown here is derived from an EMBL/GenBank/DDBJ whole genome shotgun (WGS) entry which is preliminary data.</text>
</comment>
<proteinExistence type="predicted"/>
<dbReference type="AlphaFoldDB" id="X1CGK1"/>
<dbReference type="EMBL" id="BART01019719">
    <property type="protein sequence ID" value="GAG95398.1"/>
    <property type="molecule type" value="Genomic_DNA"/>
</dbReference>